<dbReference type="STRING" id="1194090.SAMN05443144_1304"/>
<gene>
    <name evidence="1" type="ORF">SAMN05443144_1304</name>
</gene>
<evidence type="ECO:0000313" key="2">
    <source>
        <dbReference type="Proteomes" id="UP000184041"/>
    </source>
</evidence>
<dbReference type="Proteomes" id="UP000184041">
    <property type="component" value="Unassembled WGS sequence"/>
</dbReference>
<sequence length="156" mass="17606">MHQIQSTYKKSLKGITLALLFLFGLHFLSIHGFVDSLVYCFEEDGQINIESEAGSLLSIPSEDVIHAKDAHQHTTPTLKADLDNHHDLPLSLNCAKEQQTTRFDQDRTLKFLDGILNSKVENLPQSRVFQLVSYTPPLIEDTITASLKTVVRILYN</sequence>
<dbReference type="EMBL" id="FQUS01000030">
    <property type="protein sequence ID" value="SHG48267.1"/>
    <property type="molecule type" value="Genomic_DNA"/>
</dbReference>
<name>A0A1M5K607_9BACT</name>
<organism evidence="1 2">
    <name type="scientific">Fodinibius roseus</name>
    <dbReference type="NCBI Taxonomy" id="1194090"/>
    <lineage>
        <taxon>Bacteria</taxon>
        <taxon>Pseudomonadati</taxon>
        <taxon>Balneolota</taxon>
        <taxon>Balneolia</taxon>
        <taxon>Balneolales</taxon>
        <taxon>Balneolaceae</taxon>
        <taxon>Fodinibius</taxon>
    </lineage>
</organism>
<dbReference type="AlphaFoldDB" id="A0A1M5K607"/>
<evidence type="ECO:0000313" key="1">
    <source>
        <dbReference type="EMBL" id="SHG48267.1"/>
    </source>
</evidence>
<protein>
    <submittedName>
        <fullName evidence="1">Uncharacterized protein</fullName>
    </submittedName>
</protein>
<dbReference type="RefSeq" id="WP_073068086.1">
    <property type="nucleotide sequence ID" value="NZ_FQUS01000030.1"/>
</dbReference>
<dbReference type="OrthoDB" id="1523949at2"/>
<accession>A0A1M5K607</accession>
<keyword evidence="2" id="KW-1185">Reference proteome</keyword>
<proteinExistence type="predicted"/>
<reference evidence="1 2" key="1">
    <citation type="submission" date="2016-11" db="EMBL/GenBank/DDBJ databases">
        <authorList>
            <person name="Jaros S."/>
            <person name="Januszkiewicz K."/>
            <person name="Wedrychowicz H."/>
        </authorList>
    </citation>
    <scope>NUCLEOTIDE SEQUENCE [LARGE SCALE GENOMIC DNA]</scope>
    <source>
        <strain evidence="1 2">DSM 21986</strain>
    </source>
</reference>